<feature type="compositionally biased region" description="Polar residues" evidence="3">
    <location>
        <begin position="1305"/>
        <end position="1314"/>
    </location>
</feature>
<dbReference type="PANTHER" id="PTHR46349">
    <property type="entry name" value="CINGULIN-LIKE PROTEIN 1-RELATED"/>
    <property type="match status" value="1"/>
</dbReference>
<feature type="compositionally biased region" description="Basic and acidic residues" evidence="3">
    <location>
        <begin position="396"/>
        <end position="406"/>
    </location>
</feature>
<evidence type="ECO:0000256" key="2">
    <source>
        <dbReference type="SAM" id="Coils"/>
    </source>
</evidence>
<feature type="region of interest" description="Disordered" evidence="3">
    <location>
        <begin position="1"/>
        <end position="29"/>
    </location>
</feature>
<gene>
    <name evidence="5" type="ORF">KOW79_021324</name>
</gene>
<feature type="domain" description="Myosin tail" evidence="4">
    <location>
        <begin position="1012"/>
        <end position="1261"/>
    </location>
</feature>
<evidence type="ECO:0000313" key="5">
    <source>
        <dbReference type="EMBL" id="KAG7315236.1"/>
    </source>
</evidence>
<evidence type="ECO:0000256" key="3">
    <source>
        <dbReference type="SAM" id="MobiDB-lite"/>
    </source>
</evidence>
<proteinExistence type="predicted"/>
<evidence type="ECO:0000256" key="1">
    <source>
        <dbReference type="ARBA" id="ARBA00023054"/>
    </source>
</evidence>
<keyword evidence="1 2" id="KW-0175">Coiled coil</keyword>
<feature type="compositionally biased region" description="Low complexity" evidence="3">
    <location>
        <begin position="318"/>
        <end position="328"/>
    </location>
</feature>
<protein>
    <recommendedName>
        <fullName evidence="4">Myosin tail domain-containing protein</fullName>
    </recommendedName>
</protein>
<feature type="region of interest" description="Disordered" evidence="3">
    <location>
        <begin position="804"/>
        <end position="835"/>
    </location>
</feature>
<feature type="compositionally biased region" description="Basic and acidic residues" evidence="3">
    <location>
        <begin position="804"/>
        <end position="821"/>
    </location>
</feature>
<feature type="region of interest" description="Disordered" evidence="3">
    <location>
        <begin position="126"/>
        <end position="336"/>
    </location>
</feature>
<dbReference type="GO" id="GO:0005923">
    <property type="term" value="C:bicellular tight junction"/>
    <property type="evidence" value="ECO:0007669"/>
    <property type="project" value="TreeGrafter"/>
</dbReference>
<feature type="compositionally biased region" description="Basic and acidic residues" evidence="3">
    <location>
        <begin position="294"/>
        <end position="310"/>
    </location>
</feature>
<accession>A0A9D3N2A8</accession>
<reference evidence="5 6" key="1">
    <citation type="submission" date="2021-06" db="EMBL/GenBank/DDBJ databases">
        <title>Chromosome-level genome assembly of the red-tail catfish (Hemibagrus wyckioides).</title>
        <authorList>
            <person name="Shao F."/>
        </authorList>
    </citation>
    <scope>NUCLEOTIDE SEQUENCE [LARGE SCALE GENOMIC DNA]</scope>
    <source>
        <strain evidence="5">EC202008001</strain>
        <tissue evidence="5">Blood</tissue>
    </source>
</reference>
<feature type="coiled-coil region" evidence="2">
    <location>
        <begin position="606"/>
        <end position="724"/>
    </location>
</feature>
<evidence type="ECO:0000313" key="6">
    <source>
        <dbReference type="Proteomes" id="UP000824219"/>
    </source>
</evidence>
<evidence type="ECO:0000259" key="4">
    <source>
        <dbReference type="Pfam" id="PF01576"/>
    </source>
</evidence>
<feature type="compositionally biased region" description="Low complexity" evidence="3">
    <location>
        <begin position="268"/>
        <end position="293"/>
    </location>
</feature>
<dbReference type="OrthoDB" id="6108017at2759"/>
<sequence>MESYKVGGLPNTGLQSSYTHPARARSQNNSSYGLSIRVQGIDGHPYVVLNNQDRGLNPYAAPNSNNGYNDSEGSFIDDYKDYNFKAPIENLSENPFAEFRAQHQIPYVNPYSDLSDSRDTQAKKPILNCQKHPEILQPYDPKRNTFGNVQATSPQPESRNTYPESLPKTEKISPGFKASDPEQPKSTDPPAQDTRKWAQPQANPQTYPFRVQPQKDLPKAQTRPQAKPQVQAQPSFKPQSHSQVQPQSTFQGPSQVSQNAQRLPVPQVSSNTSVPSEPSSYRSPSTTSSTNSSLERRHREPDILPLRRTDSSGPVLQSSRSRNSSISSTTPTKEEQLEALYGDSINRHENRRYIPFMPGTGRDIDTGPIPGVDELISKFDGKDSQRRGRTGRRNRINPEDRKRSRSVDSALPFGLQGDAEYLDEVSRNRGRSNEHLLRPSQLVHKSPFSSFGRRTVYREVSRMSSEPASPQGAMPSVTDSILGYKKPLSRPSILPVENKGTEVKKITQSTKTVTSVATTSLSRAVPNHSKKTNEMVAETTPDLLKGQQELSQQTHEETAKQILFNYLKDGSSDSDDTTKRKVNLVFEKIQTLKSRATGSVQADNRSPDLSAQARALQEQKAELEKEVASLKKLLEDENQKQKGLSEKQEKAGAGIKKLQKELEFNQTECDKLQDKLAKAEADLRTTLEELFQVKMEREQYQTEIRDLQDQLSEMHDELDGAKHLQLDSAEKESMMEDLMRLKLDLQEMVMVKEEQEDLLRRRERELTALKGALKEEVSTHDQEVDKLREQYEKEIRKLQGSLEEVKQSKAAVSKEKSDVEAAKGAAEGQAGRLSQEVERLRRRVQELENEVAKLNRIIDEAKLQESKLEEKARRLEREKRQVEESLNEVKEEEEEMSRANRALSARLEDVQRNLTKLTLEHKELEERLKEEKSQKEKFKNTKNEIEEERRLLDRTVEKLQREMCEIVEASQSSTQELQEQIDTYKEKNRKELAELQRQLRDGGLELEKSRITAKSLQEKVGQLEEDLWLCKRERDEAEEQAKTLQQKVFALEVDADTKVQNNDKARQVKLLEEQVSHLQMELDEERQNGDLLMDRIDRGREQMEQLRSELLQERASKQDLECDKIALDRQNKDLKSRISHLENSQKSSKEGLVAQLESRIQELEERLEAEERDRANLQLVNRRLERKVKEMVMQMDEEQHSLQDQKDQLNLRLKALKRQMDEAEEEIDRLEHSKKKLQRDLEEQQEANEQLQNQLKALRSEMRRKNSSAPLINNMNDDDDDDDDISTDGETYFSSSSGYKRSSSQDGFINTLSL</sequence>
<dbReference type="Gene3D" id="6.10.250.2420">
    <property type="match status" value="1"/>
</dbReference>
<dbReference type="SUPFAM" id="SSF90257">
    <property type="entry name" value="Myosin rod fragments"/>
    <property type="match status" value="1"/>
</dbReference>
<feature type="compositionally biased region" description="Low complexity" evidence="3">
    <location>
        <begin position="1294"/>
        <end position="1304"/>
    </location>
</feature>
<comment type="caution">
    <text evidence="5">The sequence shown here is derived from an EMBL/GenBank/DDBJ whole genome shotgun (WGS) entry which is preliminary data.</text>
</comment>
<feature type="compositionally biased region" description="Polar residues" evidence="3">
    <location>
        <begin position="12"/>
        <end position="29"/>
    </location>
</feature>
<feature type="compositionally biased region" description="Low complexity" evidence="3">
    <location>
        <begin position="822"/>
        <end position="834"/>
    </location>
</feature>
<dbReference type="Proteomes" id="UP000824219">
    <property type="component" value="Linkage Group LG27"/>
</dbReference>
<feature type="compositionally biased region" description="Basic and acidic residues" evidence="3">
    <location>
        <begin position="872"/>
        <end position="889"/>
    </location>
</feature>
<feature type="compositionally biased region" description="Acidic residues" evidence="3">
    <location>
        <begin position="1276"/>
        <end position="1287"/>
    </location>
</feature>
<feature type="compositionally biased region" description="Basic and acidic residues" evidence="3">
    <location>
        <begin position="375"/>
        <end position="386"/>
    </location>
</feature>
<dbReference type="Pfam" id="PF01576">
    <property type="entry name" value="Myosin_tail_1"/>
    <property type="match status" value="1"/>
</dbReference>
<keyword evidence="6" id="KW-1185">Reference proteome</keyword>
<dbReference type="PANTHER" id="PTHR46349:SF2">
    <property type="entry name" value="CINGULIN-LIKE PROTEIN 1"/>
    <property type="match status" value="1"/>
</dbReference>
<feature type="region of interest" description="Disordered" evidence="3">
    <location>
        <begin position="1261"/>
        <end position="1314"/>
    </location>
</feature>
<dbReference type="InterPro" id="IPR002928">
    <property type="entry name" value="Myosin_tail"/>
</dbReference>
<dbReference type="GO" id="GO:0150105">
    <property type="term" value="P:protein localization to cell-cell junction"/>
    <property type="evidence" value="ECO:0007669"/>
    <property type="project" value="TreeGrafter"/>
</dbReference>
<organism evidence="5 6">
    <name type="scientific">Hemibagrus wyckioides</name>
    <dbReference type="NCBI Taxonomy" id="337641"/>
    <lineage>
        <taxon>Eukaryota</taxon>
        <taxon>Metazoa</taxon>
        <taxon>Chordata</taxon>
        <taxon>Craniata</taxon>
        <taxon>Vertebrata</taxon>
        <taxon>Euteleostomi</taxon>
        <taxon>Actinopterygii</taxon>
        <taxon>Neopterygii</taxon>
        <taxon>Teleostei</taxon>
        <taxon>Ostariophysi</taxon>
        <taxon>Siluriformes</taxon>
        <taxon>Bagridae</taxon>
        <taxon>Hemibagrus</taxon>
    </lineage>
</organism>
<dbReference type="EMBL" id="JAHKSW010000027">
    <property type="protein sequence ID" value="KAG7315236.1"/>
    <property type="molecule type" value="Genomic_DNA"/>
</dbReference>
<feature type="region of interest" description="Disordered" evidence="3">
    <location>
        <begin position="872"/>
        <end position="897"/>
    </location>
</feature>
<dbReference type="GO" id="GO:0016459">
    <property type="term" value="C:myosin complex"/>
    <property type="evidence" value="ECO:0007669"/>
    <property type="project" value="InterPro"/>
</dbReference>
<feature type="region of interest" description="Disordered" evidence="3">
    <location>
        <begin position="356"/>
        <end position="411"/>
    </location>
</feature>
<feature type="compositionally biased region" description="Polar residues" evidence="3">
    <location>
        <begin position="222"/>
        <end position="261"/>
    </location>
</feature>
<name>A0A9D3N2A8_9TELE</name>
<feature type="compositionally biased region" description="Polar residues" evidence="3">
    <location>
        <begin position="145"/>
        <end position="163"/>
    </location>
</feature>